<keyword evidence="10" id="KW-0966">Cell projection</keyword>
<sequence length="343" mass="36453">MAYVVNTQLLIRRYRSGLCSGGCCLCVITVVATVLLPLFLGLASGSFWPKEFARYEQPDVVYQNDLVVFATGERLDATGALVPLAIAYSTSSRVQSLLGTSLRAPSEMRAAQRSPFGDSRMDVLELNITLPLATSERITAVDLLLPAQVKLHDVVRLDTASALVLSHAAGGGGAGVLFAGDVELAVRVQLPAGTRYLDPAAGEPALALSSATSLSDVTPAAVLRRLHGRNVTLHARVPSPLWTPDPSPTLRQPSADPGSAAGGFAGLGGGSRAFTIEVLLRVPPQPIWMRPTLTETLKLAWVQYLALLVPIWLLFWSLSCLVFDSGIVDAAADVDRVVKAKLH</sequence>
<dbReference type="InterPro" id="IPR019306">
    <property type="entry name" value="TMEM231"/>
</dbReference>
<name>A0A5A8DL06_CAFRO</name>
<evidence type="ECO:0000256" key="7">
    <source>
        <dbReference type="ARBA" id="ARBA00023069"/>
    </source>
</evidence>
<dbReference type="GO" id="GO:0032880">
    <property type="term" value="P:regulation of protein localization"/>
    <property type="evidence" value="ECO:0007669"/>
    <property type="project" value="TreeGrafter"/>
</dbReference>
<evidence type="ECO:0000313" key="15">
    <source>
        <dbReference type="EMBL" id="KAA0164660.1"/>
    </source>
</evidence>
<keyword evidence="9" id="KW-0325">Glycoprotein</keyword>
<evidence type="ECO:0000256" key="3">
    <source>
        <dbReference type="ARBA" id="ARBA00015087"/>
    </source>
</evidence>
<dbReference type="PANTHER" id="PTHR14605:SF1">
    <property type="entry name" value="TRANSMEMBRANE PROTEIN 231"/>
    <property type="match status" value="1"/>
</dbReference>
<evidence type="ECO:0000256" key="6">
    <source>
        <dbReference type="ARBA" id="ARBA00022989"/>
    </source>
</evidence>
<evidence type="ECO:0000256" key="2">
    <source>
        <dbReference type="ARBA" id="ARBA00009082"/>
    </source>
</evidence>
<evidence type="ECO:0000313" key="14">
    <source>
        <dbReference type="EMBL" id="KAA0157867.1"/>
    </source>
</evidence>
<dbReference type="GO" id="GO:0035869">
    <property type="term" value="C:ciliary transition zone"/>
    <property type="evidence" value="ECO:0007669"/>
    <property type="project" value="TreeGrafter"/>
</dbReference>
<dbReference type="EMBL" id="VLTL01000053">
    <property type="protein sequence ID" value="KAA0164660.1"/>
    <property type="molecule type" value="Genomic_DNA"/>
</dbReference>
<evidence type="ECO:0000256" key="4">
    <source>
        <dbReference type="ARBA" id="ARBA00022475"/>
    </source>
</evidence>
<evidence type="ECO:0000256" key="5">
    <source>
        <dbReference type="ARBA" id="ARBA00022692"/>
    </source>
</evidence>
<protein>
    <recommendedName>
        <fullName evidence="3">Transmembrane protein 231</fullName>
    </recommendedName>
</protein>
<evidence type="ECO:0000256" key="1">
    <source>
        <dbReference type="ARBA" id="ARBA00004272"/>
    </source>
</evidence>
<comment type="function">
    <text evidence="11">Transmembrane component of the tectonic-like complex, a complex localized at the transition zone of primary cilia and acting as a barrier that prevents diffusion of transmembrane proteins between the cilia and plasma membranes. Required for ciliogenesis and sonic hedgehog/SHH signaling.</text>
</comment>
<feature type="transmembrane region" description="Helical" evidence="13">
    <location>
        <begin position="21"/>
        <end position="48"/>
    </location>
</feature>
<feature type="region of interest" description="Disordered" evidence="12">
    <location>
        <begin position="242"/>
        <end position="262"/>
    </location>
</feature>
<gene>
    <name evidence="15" type="ORF">FNF28_03721</name>
    <name evidence="14" type="ORF">FNF31_05680</name>
</gene>
<proteinExistence type="inferred from homology"/>
<evidence type="ECO:0000256" key="13">
    <source>
        <dbReference type="SAM" id="Phobius"/>
    </source>
</evidence>
<evidence type="ECO:0000256" key="8">
    <source>
        <dbReference type="ARBA" id="ARBA00023136"/>
    </source>
</evidence>
<dbReference type="AlphaFoldDB" id="A0A5A8DL06"/>
<evidence type="ECO:0000313" key="17">
    <source>
        <dbReference type="Proteomes" id="UP000325113"/>
    </source>
</evidence>
<accession>A0A5A8DL06</accession>
<comment type="similarity">
    <text evidence="2">Belongs to the TMEM231 family.</text>
</comment>
<dbReference type="Proteomes" id="UP000325113">
    <property type="component" value="Unassembled WGS sequence"/>
</dbReference>
<keyword evidence="8 13" id="KW-0472">Membrane</keyword>
<dbReference type="GO" id="GO:0060170">
    <property type="term" value="C:ciliary membrane"/>
    <property type="evidence" value="ECO:0007669"/>
    <property type="project" value="UniProtKB-SubCell"/>
</dbReference>
<keyword evidence="5 13" id="KW-0812">Transmembrane</keyword>
<dbReference type="Proteomes" id="UP000324907">
    <property type="component" value="Unassembled WGS sequence"/>
</dbReference>
<reference evidence="16 17" key="1">
    <citation type="submission" date="2019-07" db="EMBL/GenBank/DDBJ databases">
        <title>Genomes of Cafeteria roenbergensis.</title>
        <authorList>
            <person name="Fischer M.G."/>
            <person name="Hackl T."/>
            <person name="Roman M."/>
        </authorList>
    </citation>
    <scope>NUCLEOTIDE SEQUENCE [LARGE SCALE GENOMIC DNA]</scope>
    <source>
        <strain evidence="14 17">Cflag</strain>
        <strain evidence="15 16">RCC970-E3</strain>
    </source>
</reference>
<feature type="transmembrane region" description="Helical" evidence="13">
    <location>
        <begin position="301"/>
        <end position="323"/>
    </location>
</feature>
<comment type="caution">
    <text evidence="15">The sequence shown here is derived from an EMBL/GenBank/DDBJ whole genome shotgun (WGS) entry which is preliminary data.</text>
</comment>
<dbReference type="EMBL" id="VLTM01000075">
    <property type="protein sequence ID" value="KAA0157867.1"/>
    <property type="molecule type" value="Genomic_DNA"/>
</dbReference>
<organism evidence="15 16">
    <name type="scientific">Cafeteria roenbergensis</name>
    <name type="common">Marine flagellate</name>
    <dbReference type="NCBI Taxonomy" id="33653"/>
    <lineage>
        <taxon>Eukaryota</taxon>
        <taxon>Sar</taxon>
        <taxon>Stramenopiles</taxon>
        <taxon>Bigyra</taxon>
        <taxon>Opalozoa</taxon>
        <taxon>Bicosoecida</taxon>
        <taxon>Cafeteriaceae</taxon>
        <taxon>Cafeteria</taxon>
    </lineage>
</organism>
<evidence type="ECO:0000256" key="12">
    <source>
        <dbReference type="SAM" id="MobiDB-lite"/>
    </source>
</evidence>
<comment type="subcellular location">
    <subcellularLocation>
        <location evidence="1">Cell projection</location>
        <location evidence="1">Cilium membrane</location>
        <topology evidence="1">Multi-pass membrane protein</topology>
    </subcellularLocation>
</comment>
<keyword evidence="7" id="KW-0969">Cilium</keyword>
<keyword evidence="6 13" id="KW-1133">Transmembrane helix</keyword>
<evidence type="ECO:0000313" key="16">
    <source>
        <dbReference type="Proteomes" id="UP000324907"/>
    </source>
</evidence>
<evidence type="ECO:0000256" key="9">
    <source>
        <dbReference type="ARBA" id="ARBA00023180"/>
    </source>
</evidence>
<evidence type="ECO:0000256" key="10">
    <source>
        <dbReference type="ARBA" id="ARBA00023273"/>
    </source>
</evidence>
<dbReference type="PANTHER" id="PTHR14605">
    <property type="entry name" value="CHST5 PROTEIN"/>
    <property type="match status" value="1"/>
</dbReference>
<dbReference type="GO" id="GO:0060271">
    <property type="term" value="P:cilium assembly"/>
    <property type="evidence" value="ECO:0007669"/>
    <property type="project" value="TreeGrafter"/>
</dbReference>
<keyword evidence="4" id="KW-1003">Cell membrane</keyword>
<evidence type="ECO:0000256" key="11">
    <source>
        <dbReference type="ARBA" id="ARBA00024803"/>
    </source>
</evidence>
<dbReference type="Pfam" id="PF10149">
    <property type="entry name" value="TM231"/>
    <property type="match status" value="2"/>
</dbReference>